<sequence length="403" mass="44876">MADTTVSSSILAIIGSFASGLDVFKKLREKRRHRRRRVKPDQQADSSELRLSRSLRQGPEDIGREYQSYAQSLVGERVAAGDAIAQNLLAEILLRLNGGLVGIITSFLGRKDHDRLDLDYRSLTDLSEQSRHQTVGVLRGLYQRMLSRRSPRLTLTDGTRLANDRPKKDDVDARKHAKIRGPTLARVVVQDSKRPAQLAIVRPTEGRRKSDSRQHSKSRSTSDLGSALSRATTAVATDSQLSLLPPMPSPAALDHGQKPRHRRAATTPTPIKPSQYRGHPPDLPLHQPTDALRPSKSTSRLPRAPLSPPALPEVRPRPSHTQAHPDPYRRRKETPTFYSSNSGSTKLGEIPMHKWPVPYDWDAMSLMNKEAMASGWPQVDDGGGRKKKGGFLGMFRRRETVAL</sequence>
<protein>
    <submittedName>
        <fullName evidence="2">Uncharacterized protein</fullName>
    </submittedName>
</protein>
<dbReference type="Proteomes" id="UP000192596">
    <property type="component" value="Unassembled WGS sequence"/>
</dbReference>
<accession>A0A1V8SR87</accession>
<dbReference type="InParanoid" id="A0A1V8SR87"/>
<feature type="region of interest" description="Disordered" evidence="1">
    <location>
        <begin position="153"/>
        <end position="178"/>
    </location>
</feature>
<evidence type="ECO:0000313" key="3">
    <source>
        <dbReference type="Proteomes" id="UP000192596"/>
    </source>
</evidence>
<comment type="caution">
    <text evidence="2">The sequence shown here is derived from an EMBL/GenBank/DDBJ whole genome shotgun (WGS) entry which is preliminary data.</text>
</comment>
<proteinExistence type="predicted"/>
<evidence type="ECO:0000256" key="1">
    <source>
        <dbReference type="SAM" id="MobiDB-lite"/>
    </source>
</evidence>
<dbReference type="STRING" id="1507870.A0A1V8SR87"/>
<feature type="compositionally biased region" description="Basic and acidic residues" evidence="1">
    <location>
        <begin position="204"/>
        <end position="214"/>
    </location>
</feature>
<keyword evidence="3" id="KW-1185">Reference proteome</keyword>
<feature type="compositionally biased region" description="Basic and acidic residues" evidence="1">
    <location>
        <begin position="39"/>
        <end position="51"/>
    </location>
</feature>
<dbReference type="OrthoDB" id="5226911at2759"/>
<gene>
    <name evidence="2" type="ORF">B0A48_12722</name>
</gene>
<evidence type="ECO:0000313" key="2">
    <source>
        <dbReference type="EMBL" id="OQO01685.1"/>
    </source>
</evidence>
<feature type="compositionally biased region" description="Polar residues" evidence="1">
    <location>
        <begin position="336"/>
        <end position="345"/>
    </location>
</feature>
<feature type="region of interest" description="Disordered" evidence="1">
    <location>
        <begin position="195"/>
        <end position="345"/>
    </location>
</feature>
<feature type="compositionally biased region" description="Basic and acidic residues" evidence="1">
    <location>
        <begin position="162"/>
        <end position="174"/>
    </location>
</feature>
<feature type="region of interest" description="Disordered" evidence="1">
    <location>
        <begin position="32"/>
        <end position="54"/>
    </location>
</feature>
<name>A0A1V8SR87_9PEZI</name>
<reference evidence="3" key="1">
    <citation type="submission" date="2017-03" db="EMBL/GenBank/DDBJ databases">
        <title>Genomes of endolithic fungi from Antarctica.</title>
        <authorList>
            <person name="Coleine C."/>
            <person name="Masonjones S."/>
            <person name="Stajich J.E."/>
        </authorList>
    </citation>
    <scope>NUCLEOTIDE SEQUENCE [LARGE SCALE GENOMIC DNA]</scope>
    <source>
        <strain evidence="3">CCFEE 5527</strain>
    </source>
</reference>
<organism evidence="2 3">
    <name type="scientific">Cryoendolithus antarcticus</name>
    <dbReference type="NCBI Taxonomy" id="1507870"/>
    <lineage>
        <taxon>Eukaryota</taxon>
        <taxon>Fungi</taxon>
        <taxon>Dikarya</taxon>
        <taxon>Ascomycota</taxon>
        <taxon>Pezizomycotina</taxon>
        <taxon>Dothideomycetes</taxon>
        <taxon>Dothideomycetidae</taxon>
        <taxon>Cladosporiales</taxon>
        <taxon>Cladosporiaceae</taxon>
        <taxon>Cryoendolithus</taxon>
    </lineage>
</organism>
<dbReference type="AlphaFoldDB" id="A0A1V8SR87"/>
<dbReference type="EMBL" id="NAJO01000030">
    <property type="protein sequence ID" value="OQO01685.1"/>
    <property type="molecule type" value="Genomic_DNA"/>
</dbReference>
<feature type="compositionally biased region" description="Polar residues" evidence="1">
    <location>
        <begin position="219"/>
        <end position="240"/>
    </location>
</feature>